<reference evidence="3 4" key="1">
    <citation type="submission" date="2018-08" db="EMBL/GenBank/DDBJ databases">
        <title>Recombination of ecologically and evolutionarily significant loci maintains genetic cohesion in the Pseudomonas syringae species complex.</title>
        <authorList>
            <person name="Dillon M."/>
            <person name="Thakur S."/>
            <person name="Almeida R.N.D."/>
            <person name="Weir B.S."/>
            <person name="Guttman D.S."/>
        </authorList>
    </citation>
    <scope>NUCLEOTIDE SEQUENCE [LARGE SCALE GENOMIC DNA]</scope>
    <source>
        <strain evidence="3 4">ICMP 12341</strain>
    </source>
</reference>
<feature type="chain" id="PRO_5018237853" evidence="2">
    <location>
        <begin position="23"/>
        <end position="772"/>
    </location>
</feature>
<dbReference type="AlphaFoldDB" id="A0A3M3JJB7"/>
<gene>
    <name evidence="3" type="ORF">ALQ65_01000</name>
</gene>
<protein>
    <submittedName>
        <fullName evidence="3">Uncharacterized protein</fullName>
    </submittedName>
</protein>
<accession>A0A3M3JJB7</accession>
<evidence type="ECO:0000313" key="3">
    <source>
        <dbReference type="EMBL" id="RMN10867.1"/>
    </source>
</evidence>
<feature type="transmembrane region" description="Helical" evidence="1">
    <location>
        <begin position="133"/>
        <end position="157"/>
    </location>
</feature>
<feature type="signal peptide" evidence="2">
    <location>
        <begin position="1"/>
        <end position="22"/>
    </location>
</feature>
<feature type="transmembrane region" description="Helical" evidence="1">
    <location>
        <begin position="580"/>
        <end position="607"/>
    </location>
</feature>
<feature type="transmembrane region" description="Helical" evidence="1">
    <location>
        <begin position="705"/>
        <end position="730"/>
    </location>
</feature>
<dbReference type="PROSITE" id="PS51257">
    <property type="entry name" value="PROKAR_LIPOPROTEIN"/>
    <property type="match status" value="1"/>
</dbReference>
<evidence type="ECO:0000313" key="4">
    <source>
        <dbReference type="Proteomes" id="UP000271468"/>
    </source>
</evidence>
<feature type="transmembrane region" description="Helical" evidence="1">
    <location>
        <begin position="163"/>
        <end position="186"/>
    </location>
</feature>
<feature type="transmembrane region" description="Helical" evidence="1">
    <location>
        <begin position="102"/>
        <end position="121"/>
    </location>
</feature>
<evidence type="ECO:0000256" key="1">
    <source>
        <dbReference type="SAM" id="Phobius"/>
    </source>
</evidence>
<proteinExistence type="predicted"/>
<evidence type="ECO:0000256" key="2">
    <source>
        <dbReference type="SAM" id="SignalP"/>
    </source>
</evidence>
<keyword evidence="1" id="KW-0472">Membrane</keyword>
<keyword evidence="2" id="KW-0732">Signal</keyword>
<keyword evidence="1" id="KW-0812">Transmembrane</keyword>
<sequence>MKRYLTLIFFAFSLLFASSSFASSACKSGNGGLDKDEIAACIQQEANAKGWFSLALAVVTKNQIVVAVGLLQSVTGLDFTSEAEKIVEKVDGGTNLIKALDYVINLGAKIFFVIVYCMIVLRGLLSGAYKGFVVSWSVLPFGVVTLIIAVTVATGYFSFFIKVLFVLILIMACAIFYSANIFYYMATDLSGVTTRLNKQAEDFSQATVYSMIEWHVQDLVARKGMLVETGNLENTMYGTRLVDSDFPDCLIKDLKTSSKKSNNKLFQPVEIEKTQYCGAEELGYETYKIGYMIDKKPTNESEPLFLKLVANQSTYRAIASEIVSNTCGSVFNVDKDIQHDYVSMCLDMASNGGLIPDGKGYVKTLQNAKITDFDEMKAKIKVLIDDLSVVTYSEMLRNGNTVEAKVDESVTLENMLGNFQLGSVYKQSYEAAGMKTIDIQVVNEVAIKKSKLQQFFGIEDNLSIFDGEGDKTTFGIDKYFGSLKPTVDMNSEIIALLDGISGNGLTNIGLQDDDCFQKVRCNPGTVNFVEPLFELGHRVIPWVASAYVMAVTVETYYKSKYEAADMSDPNRAYYKANERYFAGFGLMCVGVFAALGIAFVMLAKVLILNYIRLLLVGFFMPFIVPFTFGYALINSTYNRMFKDDGETLTDMMKKYGVVDVMLRLPLVVIGMLLGIIVMIAMMYIASVTLAAMFGGFAQDNAGAGSIQLAVKAIFFVFMYVTAYIISFYAGMSASYHATEKAIKELCSNAAQFDDGVNNTIQKGKSLLSKLSR</sequence>
<name>A0A3M3JJB7_9PSED</name>
<dbReference type="Proteomes" id="UP000271468">
    <property type="component" value="Unassembled WGS sequence"/>
</dbReference>
<feature type="transmembrane region" description="Helical" evidence="1">
    <location>
        <begin position="660"/>
        <end position="685"/>
    </location>
</feature>
<feature type="transmembrane region" description="Helical" evidence="1">
    <location>
        <begin position="613"/>
        <end position="633"/>
    </location>
</feature>
<keyword evidence="1" id="KW-1133">Transmembrane helix</keyword>
<dbReference type="EMBL" id="RBOV01000227">
    <property type="protein sequence ID" value="RMN10867.1"/>
    <property type="molecule type" value="Genomic_DNA"/>
</dbReference>
<comment type="caution">
    <text evidence="3">The sequence shown here is derived from an EMBL/GenBank/DDBJ whole genome shotgun (WGS) entry which is preliminary data.</text>
</comment>
<organism evidence="3 4">
    <name type="scientific">Pseudomonas syringae pv. coriandricola</name>
    <dbReference type="NCBI Taxonomy" id="264453"/>
    <lineage>
        <taxon>Bacteria</taxon>
        <taxon>Pseudomonadati</taxon>
        <taxon>Pseudomonadota</taxon>
        <taxon>Gammaproteobacteria</taxon>
        <taxon>Pseudomonadales</taxon>
        <taxon>Pseudomonadaceae</taxon>
        <taxon>Pseudomonas</taxon>
    </lineage>
</organism>